<dbReference type="InterPro" id="IPR021332">
    <property type="entry name" value="DUF2944"/>
</dbReference>
<dbReference type="AlphaFoldDB" id="A0A3A3G5N9"/>
<proteinExistence type="predicted"/>
<sequence>MDEIVKQAIAKWPNVPHCYGWLALDARGAWRMRDERAQANKLPGERIVNTALLGFINRNYTHDEQGRWYFQNGPQRVYINLEATPYVVRTDPQQGFVLQTGAALGQIDSAWMNEDGTLILQSGDIVAQVDDRDMAQCLGLLRMGETGELAASDEELLDWLVETAESPRPLHFRDGERRLPVQRIARAGLAAQCGFVSVPKPDPSQISDK</sequence>
<protein>
    <submittedName>
        <fullName evidence="1">DUF2946 family protein</fullName>
    </submittedName>
</protein>
<reference evidence="2" key="1">
    <citation type="submission" date="2018-09" db="EMBL/GenBank/DDBJ databases">
        <authorList>
            <person name="Zhu H."/>
        </authorList>
    </citation>
    <scope>NUCLEOTIDE SEQUENCE [LARGE SCALE GENOMIC DNA]</scope>
    <source>
        <strain evidence="2">K1S02-23</strain>
    </source>
</reference>
<dbReference type="Proteomes" id="UP000266327">
    <property type="component" value="Unassembled WGS sequence"/>
</dbReference>
<dbReference type="Pfam" id="PF11161">
    <property type="entry name" value="DUF2944"/>
    <property type="match status" value="1"/>
</dbReference>
<gene>
    <name evidence="1" type="ORF">D3878_21425</name>
</gene>
<name>A0A3A3G5N9_9BURK</name>
<organism evidence="1 2">
    <name type="scientific">Noviherbaspirillum sedimenti</name>
    <dbReference type="NCBI Taxonomy" id="2320865"/>
    <lineage>
        <taxon>Bacteria</taxon>
        <taxon>Pseudomonadati</taxon>
        <taxon>Pseudomonadota</taxon>
        <taxon>Betaproteobacteria</taxon>
        <taxon>Burkholderiales</taxon>
        <taxon>Oxalobacteraceae</taxon>
        <taxon>Noviherbaspirillum</taxon>
    </lineage>
</organism>
<comment type="caution">
    <text evidence="1">The sequence shown here is derived from an EMBL/GenBank/DDBJ whole genome shotgun (WGS) entry which is preliminary data.</text>
</comment>
<evidence type="ECO:0000313" key="2">
    <source>
        <dbReference type="Proteomes" id="UP000266327"/>
    </source>
</evidence>
<dbReference type="OrthoDB" id="7057642at2"/>
<evidence type="ECO:0000313" key="1">
    <source>
        <dbReference type="EMBL" id="RJG03833.1"/>
    </source>
</evidence>
<dbReference type="EMBL" id="QYUQ01000002">
    <property type="protein sequence ID" value="RJG03833.1"/>
    <property type="molecule type" value="Genomic_DNA"/>
</dbReference>
<accession>A0A3A3G5N9</accession>
<keyword evidence="2" id="KW-1185">Reference proteome</keyword>
<dbReference type="RefSeq" id="WP_119787320.1">
    <property type="nucleotide sequence ID" value="NZ_QYUQ01000002.1"/>
</dbReference>